<sequence>MIQNVFNFDFTEPIVFFWLTLSIFAIVVFRYFLLASIFHLYFYVWKSKEWEKRKLNKKKYPPKQFREEMFWSMLTALIFSVIGSLAAILWQKGLTHIYLDVNEFPIWWIPVSIIVSMFIHETYYYWLHRWMHQPKIYKIVHHVHHESKITSAWTAFSFHPIEGVLEALIMPAIVIVLPMHIYAIVIHLTIMTITAAINHLDIEIYPKNIFGNLVGKYMIGATHHSHHHKYYRYNYGLYFTFWDKLGKTESPNFTKEFEEREEM</sequence>
<comment type="caution">
    <text evidence="7">The sequence shown here is derived from an EMBL/GenBank/DDBJ whole genome shotgun (WGS) entry which is preliminary data.</text>
</comment>
<feature type="domain" description="Fatty acid hydroxylase" evidence="6">
    <location>
        <begin position="114"/>
        <end position="248"/>
    </location>
</feature>
<evidence type="ECO:0000256" key="4">
    <source>
        <dbReference type="ARBA" id="ARBA00023136"/>
    </source>
</evidence>
<comment type="subcellular location">
    <subcellularLocation>
        <location evidence="1">Membrane</location>
    </subcellularLocation>
</comment>
<evidence type="ECO:0000313" key="7">
    <source>
        <dbReference type="EMBL" id="MBB6003973.1"/>
    </source>
</evidence>
<accession>A0A841ESG6</accession>
<dbReference type="GO" id="GO:0005506">
    <property type="term" value="F:iron ion binding"/>
    <property type="evidence" value="ECO:0007669"/>
    <property type="project" value="InterPro"/>
</dbReference>
<proteinExistence type="predicted"/>
<dbReference type="Pfam" id="PF04116">
    <property type="entry name" value="FA_hydroxylase"/>
    <property type="match status" value="1"/>
</dbReference>
<dbReference type="AlphaFoldDB" id="A0A841ESG6"/>
<evidence type="ECO:0000256" key="3">
    <source>
        <dbReference type="ARBA" id="ARBA00022989"/>
    </source>
</evidence>
<dbReference type="GO" id="GO:0016020">
    <property type="term" value="C:membrane"/>
    <property type="evidence" value="ECO:0007669"/>
    <property type="project" value="UniProtKB-SubCell"/>
</dbReference>
<dbReference type="InterPro" id="IPR006694">
    <property type="entry name" value="Fatty_acid_hydroxylase"/>
</dbReference>
<evidence type="ECO:0000259" key="6">
    <source>
        <dbReference type="Pfam" id="PF04116"/>
    </source>
</evidence>
<dbReference type="GO" id="GO:0008610">
    <property type="term" value="P:lipid biosynthetic process"/>
    <property type="evidence" value="ECO:0007669"/>
    <property type="project" value="InterPro"/>
</dbReference>
<dbReference type="PANTHER" id="PTHR11863">
    <property type="entry name" value="STEROL DESATURASE"/>
    <property type="match status" value="1"/>
</dbReference>
<feature type="transmembrane region" description="Helical" evidence="5">
    <location>
        <begin position="15"/>
        <end position="44"/>
    </location>
</feature>
<organism evidence="7 8">
    <name type="scientific">Arcicella rosea</name>
    <dbReference type="NCBI Taxonomy" id="502909"/>
    <lineage>
        <taxon>Bacteria</taxon>
        <taxon>Pseudomonadati</taxon>
        <taxon>Bacteroidota</taxon>
        <taxon>Cytophagia</taxon>
        <taxon>Cytophagales</taxon>
        <taxon>Flectobacillaceae</taxon>
        <taxon>Arcicella</taxon>
    </lineage>
</organism>
<keyword evidence="2 5" id="KW-0812">Transmembrane</keyword>
<evidence type="ECO:0000256" key="2">
    <source>
        <dbReference type="ARBA" id="ARBA00022692"/>
    </source>
</evidence>
<dbReference type="GO" id="GO:0016491">
    <property type="term" value="F:oxidoreductase activity"/>
    <property type="evidence" value="ECO:0007669"/>
    <property type="project" value="InterPro"/>
</dbReference>
<dbReference type="EMBL" id="JACHKT010000018">
    <property type="protein sequence ID" value="MBB6003973.1"/>
    <property type="molecule type" value="Genomic_DNA"/>
</dbReference>
<evidence type="ECO:0000256" key="5">
    <source>
        <dbReference type="SAM" id="Phobius"/>
    </source>
</evidence>
<protein>
    <submittedName>
        <fullName evidence="7">Sterol desaturase/sphingolipid hydroxylase (Fatty acid hydroxylase superfamily)</fullName>
    </submittedName>
</protein>
<evidence type="ECO:0000256" key="1">
    <source>
        <dbReference type="ARBA" id="ARBA00004370"/>
    </source>
</evidence>
<gene>
    <name evidence="7" type="ORF">HNP25_002634</name>
</gene>
<reference evidence="7 8" key="1">
    <citation type="submission" date="2020-08" db="EMBL/GenBank/DDBJ databases">
        <title>Functional genomics of gut bacteria from endangered species of beetles.</title>
        <authorList>
            <person name="Carlos-Shanley C."/>
        </authorList>
    </citation>
    <scope>NUCLEOTIDE SEQUENCE [LARGE SCALE GENOMIC DNA]</scope>
    <source>
        <strain evidence="7 8">S00070</strain>
    </source>
</reference>
<keyword evidence="4 5" id="KW-0472">Membrane</keyword>
<dbReference type="InterPro" id="IPR050307">
    <property type="entry name" value="Sterol_Desaturase_Related"/>
</dbReference>
<name>A0A841ESG6_9BACT</name>
<evidence type="ECO:0000313" key="8">
    <source>
        <dbReference type="Proteomes" id="UP000524404"/>
    </source>
</evidence>
<feature type="transmembrane region" description="Helical" evidence="5">
    <location>
        <begin position="69"/>
        <end position="90"/>
    </location>
</feature>
<feature type="transmembrane region" description="Helical" evidence="5">
    <location>
        <begin position="106"/>
        <end position="126"/>
    </location>
</feature>
<keyword evidence="8" id="KW-1185">Reference proteome</keyword>
<feature type="transmembrane region" description="Helical" evidence="5">
    <location>
        <begin position="167"/>
        <end position="190"/>
    </location>
</feature>
<dbReference type="RefSeq" id="WP_221432464.1">
    <property type="nucleotide sequence ID" value="NZ_JACHKT010000018.1"/>
</dbReference>
<dbReference type="Proteomes" id="UP000524404">
    <property type="component" value="Unassembled WGS sequence"/>
</dbReference>
<keyword evidence="3 5" id="KW-1133">Transmembrane helix</keyword>